<dbReference type="Proteomes" id="UP001597414">
    <property type="component" value="Unassembled WGS sequence"/>
</dbReference>
<reference evidence="3" key="1">
    <citation type="journal article" date="2019" name="Int. J. Syst. Evol. Microbiol.">
        <title>The Global Catalogue of Microorganisms (GCM) 10K type strain sequencing project: providing services to taxonomists for standard genome sequencing and annotation.</title>
        <authorList>
            <consortium name="The Broad Institute Genomics Platform"/>
            <consortium name="The Broad Institute Genome Sequencing Center for Infectious Disease"/>
            <person name="Wu L."/>
            <person name="Ma J."/>
        </authorList>
    </citation>
    <scope>NUCLEOTIDE SEQUENCE [LARGE SCALE GENOMIC DNA]</scope>
    <source>
        <strain evidence="3">KCTC 19812</strain>
    </source>
</reference>
<keyword evidence="1" id="KW-0812">Transmembrane</keyword>
<dbReference type="RefSeq" id="WP_380800371.1">
    <property type="nucleotide sequence ID" value="NZ_JBHUIV010000008.1"/>
</dbReference>
<accession>A0ABW5B520</accession>
<evidence type="ECO:0000313" key="2">
    <source>
        <dbReference type="EMBL" id="MFD2200584.1"/>
    </source>
</evidence>
<feature type="transmembrane region" description="Helical" evidence="1">
    <location>
        <begin position="32"/>
        <end position="50"/>
    </location>
</feature>
<name>A0ABW5B520_9BACT</name>
<protein>
    <submittedName>
        <fullName evidence="2">Uncharacterized protein</fullName>
    </submittedName>
</protein>
<keyword evidence="1" id="KW-0472">Membrane</keyword>
<dbReference type="EMBL" id="JBHUIV010000008">
    <property type="protein sequence ID" value="MFD2200584.1"/>
    <property type="molecule type" value="Genomic_DNA"/>
</dbReference>
<feature type="transmembrane region" description="Helical" evidence="1">
    <location>
        <begin position="62"/>
        <end position="81"/>
    </location>
</feature>
<proteinExistence type="predicted"/>
<evidence type="ECO:0000313" key="3">
    <source>
        <dbReference type="Proteomes" id="UP001597414"/>
    </source>
</evidence>
<evidence type="ECO:0000256" key="1">
    <source>
        <dbReference type="SAM" id="Phobius"/>
    </source>
</evidence>
<gene>
    <name evidence="2" type="ORF">ACFSKV_03330</name>
</gene>
<organism evidence="2 3">
    <name type="scientific">Shivajiella indica</name>
    <dbReference type="NCBI Taxonomy" id="872115"/>
    <lineage>
        <taxon>Bacteria</taxon>
        <taxon>Pseudomonadati</taxon>
        <taxon>Bacteroidota</taxon>
        <taxon>Cytophagia</taxon>
        <taxon>Cytophagales</taxon>
        <taxon>Cyclobacteriaceae</taxon>
        <taxon>Shivajiella</taxon>
    </lineage>
</organism>
<sequence>MKSRLIHFIIWLCIVVATTLYRDNCVDYESSGTFYPTWLNFVYVVIYFLMMRIIGIGGTAKVNLLVVYGVLLINLPFNFLVKTEGFLFAKFIYLTLGALSIWFIYIPFFVGKKQSHKDAKIH</sequence>
<keyword evidence="3" id="KW-1185">Reference proteome</keyword>
<feature type="transmembrane region" description="Helical" evidence="1">
    <location>
        <begin position="87"/>
        <end position="110"/>
    </location>
</feature>
<comment type="caution">
    <text evidence="2">The sequence shown here is derived from an EMBL/GenBank/DDBJ whole genome shotgun (WGS) entry which is preliminary data.</text>
</comment>
<keyword evidence="1" id="KW-1133">Transmembrane helix</keyword>